<dbReference type="Proteomes" id="UP001304895">
    <property type="component" value="Unassembled WGS sequence"/>
</dbReference>
<dbReference type="GO" id="GO:0050482">
    <property type="term" value="P:arachidonate secretion"/>
    <property type="evidence" value="ECO:0007669"/>
    <property type="project" value="InterPro"/>
</dbReference>
<comment type="caution">
    <text evidence="2">The sequence shown here is derived from an EMBL/GenBank/DDBJ whole genome shotgun (WGS) entry which is preliminary data.</text>
</comment>
<dbReference type="GO" id="GO:0006644">
    <property type="term" value="P:phospholipid metabolic process"/>
    <property type="evidence" value="ECO:0007669"/>
    <property type="project" value="InterPro"/>
</dbReference>
<reference evidence="2" key="2">
    <citation type="submission" date="2023-05" db="EMBL/GenBank/DDBJ databases">
        <authorList>
            <consortium name="Lawrence Berkeley National Laboratory"/>
            <person name="Steindorff A."/>
            <person name="Hensen N."/>
            <person name="Bonometti L."/>
            <person name="Westerberg I."/>
            <person name="Brannstrom I.O."/>
            <person name="Guillou S."/>
            <person name="Cros-Aarteil S."/>
            <person name="Calhoun S."/>
            <person name="Haridas S."/>
            <person name="Kuo A."/>
            <person name="Mondo S."/>
            <person name="Pangilinan J."/>
            <person name="Riley R."/>
            <person name="Labutti K."/>
            <person name="Andreopoulos B."/>
            <person name="Lipzen A."/>
            <person name="Chen C."/>
            <person name="Yanf M."/>
            <person name="Daum C."/>
            <person name="Ng V."/>
            <person name="Clum A."/>
            <person name="Ohm R."/>
            <person name="Martin F."/>
            <person name="Silar P."/>
            <person name="Natvig D."/>
            <person name="Lalanne C."/>
            <person name="Gautier V."/>
            <person name="Ament-Velasquez S.L."/>
            <person name="Kruys A."/>
            <person name="Hutchinson M.I."/>
            <person name="Powell A.J."/>
            <person name="Barry K."/>
            <person name="Miller A.N."/>
            <person name="Grigoriev I.V."/>
            <person name="Debuchy R."/>
            <person name="Gladieux P."/>
            <person name="Thoren M.H."/>
            <person name="Johannesson H."/>
        </authorList>
    </citation>
    <scope>NUCLEOTIDE SEQUENCE</scope>
    <source>
        <strain evidence="2">CBS 123565</strain>
    </source>
</reference>
<dbReference type="AlphaFoldDB" id="A0AAN6UIX4"/>
<dbReference type="Pfam" id="PF09056">
    <property type="entry name" value="Phospholip_A2_3"/>
    <property type="match status" value="1"/>
</dbReference>
<dbReference type="EMBL" id="MU853412">
    <property type="protein sequence ID" value="KAK4133594.1"/>
    <property type="molecule type" value="Genomic_DNA"/>
</dbReference>
<dbReference type="Gene3D" id="1.20.90.10">
    <property type="entry name" value="Phospholipase A2 domain"/>
    <property type="match status" value="1"/>
</dbReference>
<keyword evidence="1" id="KW-0732">Signal</keyword>
<feature type="signal peptide" evidence="1">
    <location>
        <begin position="1"/>
        <end position="16"/>
    </location>
</feature>
<evidence type="ECO:0000313" key="2">
    <source>
        <dbReference type="EMBL" id="KAK4133594.1"/>
    </source>
</evidence>
<evidence type="ECO:0000313" key="3">
    <source>
        <dbReference type="Proteomes" id="UP001304895"/>
    </source>
</evidence>
<feature type="chain" id="PRO_5043038472" evidence="1">
    <location>
        <begin position="17"/>
        <end position="194"/>
    </location>
</feature>
<dbReference type="InterPro" id="IPR015141">
    <property type="entry name" value="PLipase_A2_prok/fun"/>
</dbReference>
<sequence length="194" mass="21382">MKLVATLFSLAPAVLGLPAAGQPVGSLVTRQTAIQITDQYLFSITLPAFTARRNARDPPSLIWDSDGCSSSPDNPFGFPFTPACHRHDFGYRNYKSQQRFTDAGKLKIDNNFKTERRLIIMRTRSLYYQCRSVGAKGACEALANVYYTAVRAFGGSTQAGRLVDGLVKEYEEAVAIYNKLVAEAQASGELWSLE</sequence>
<proteinExistence type="predicted"/>
<keyword evidence="3" id="KW-1185">Reference proteome</keyword>
<evidence type="ECO:0000256" key="1">
    <source>
        <dbReference type="SAM" id="SignalP"/>
    </source>
</evidence>
<accession>A0AAN6UIX4</accession>
<dbReference type="GO" id="GO:0004623">
    <property type="term" value="F:phospholipase A2 activity"/>
    <property type="evidence" value="ECO:0007669"/>
    <property type="project" value="InterPro"/>
</dbReference>
<reference evidence="2" key="1">
    <citation type="journal article" date="2023" name="Mol. Phylogenet. Evol.">
        <title>Genome-scale phylogeny and comparative genomics of the fungal order Sordariales.</title>
        <authorList>
            <person name="Hensen N."/>
            <person name="Bonometti L."/>
            <person name="Westerberg I."/>
            <person name="Brannstrom I.O."/>
            <person name="Guillou S."/>
            <person name="Cros-Aarteil S."/>
            <person name="Calhoun S."/>
            <person name="Haridas S."/>
            <person name="Kuo A."/>
            <person name="Mondo S."/>
            <person name="Pangilinan J."/>
            <person name="Riley R."/>
            <person name="LaButti K."/>
            <person name="Andreopoulos B."/>
            <person name="Lipzen A."/>
            <person name="Chen C."/>
            <person name="Yan M."/>
            <person name="Daum C."/>
            <person name="Ng V."/>
            <person name="Clum A."/>
            <person name="Steindorff A."/>
            <person name="Ohm R.A."/>
            <person name="Martin F."/>
            <person name="Silar P."/>
            <person name="Natvig D.O."/>
            <person name="Lalanne C."/>
            <person name="Gautier V."/>
            <person name="Ament-Velasquez S.L."/>
            <person name="Kruys A."/>
            <person name="Hutchinson M.I."/>
            <person name="Powell A.J."/>
            <person name="Barry K."/>
            <person name="Miller A.N."/>
            <person name="Grigoriev I.V."/>
            <person name="Debuchy R."/>
            <person name="Gladieux P."/>
            <person name="Hiltunen Thoren M."/>
            <person name="Johannesson H."/>
        </authorList>
    </citation>
    <scope>NUCLEOTIDE SEQUENCE</scope>
    <source>
        <strain evidence="2">CBS 123565</strain>
    </source>
</reference>
<gene>
    <name evidence="2" type="ORF">BT67DRAFT_423767</name>
</gene>
<dbReference type="SUPFAM" id="SSF48619">
    <property type="entry name" value="Phospholipase A2, PLA2"/>
    <property type="match status" value="1"/>
</dbReference>
<organism evidence="2 3">
    <name type="scientific">Trichocladium antarcticum</name>
    <dbReference type="NCBI Taxonomy" id="1450529"/>
    <lineage>
        <taxon>Eukaryota</taxon>
        <taxon>Fungi</taxon>
        <taxon>Dikarya</taxon>
        <taxon>Ascomycota</taxon>
        <taxon>Pezizomycotina</taxon>
        <taxon>Sordariomycetes</taxon>
        <taxon>Sordariomycetidae</taxon>
        <taxon>Sordariales</taxon>
        <taxon>Chaetomiaceae</taxon>
        <taxon>Trichocladium</taxon>
    </lineage>
</organism>
<dbReference type="InterPro" id="IPR036444">
    <property type="entry name" value="PLipase_A2_dom_sf"/>
</dbReference>
<protein>
    <submittedName>
        <fullName evidence="2">Secretory phospholipase A2</fullName>
    </submittedName>
</protein>
<name>A0AAN6UIX4_9PEZI</name>